<dbReference type="InterPro" id="IPR011042">
    <property type="entry name" value="6-blade_b-propeller_TolB-like"/>
</dbReference>
<name>A0A2H4SGS7_CORMI</name>
<accession>A0A2H4SGS7</accession>
<organism evidence="2 3">
    <name type="scientific">Cordyceps militaris</name>
    <name type="common">Caterpillar fungus</name>
    <name type="synonym">Clavaria militaris</name>
    <dbReference type="NCBI Taxonomy" id="73501"/>
    <lineage>
        <taxon>Eukaryota</taxon>
        <taxon>Fungi</taxon>
        <taxon>Dikarya</taxon>
        <taxon>Ascomycota</taxon>
        <taxon>Pezizomycotina</taxon>
        <taxon>Sordariomycetes</taxon>
        <taxon>Hypocreomycetidae</taxon>
        <taxon>Hypocreales</taxon>
        <taxon>Cordycipitaceae</taxon>
        <taxon>Cordyceps</taxon>
    </lineage>
</organism>
<reference evidence="2 3" key="1">
    <citation type="journal article" date="2017" name="BMC Genomics">
        <title>Chromosome level assembly and secondary metabolite potential of the parasitic fungus Cordyceps militaris.</title>
        <authorList>
            <person name="Kramer G.J."/>
            <person name="Nodwell J.R."/>
        </authorList>
    </citation>
    <scope>NUCLEOTIDE SEQUENCE [LARGE SCALE GENOMIC DNA]</scope>
    <source>
        <strain evidence="2 3">ATCC 34164</strain>
    </source>
</reference>
<dbReference type="GO" id="GO:0008236">
    <property type="term" value="F:serine-type peptidase activity"/>
    <property type="evidence" value="ECO:0007669"/>
    <property type="project" value="InterPro"/>
</dbReference>
<gene>
    <name evidence="2" type="ORF">A9K55_007463</name>
</gene>
<dbReference type="GO" id="GO:0006508">
    <property type="term" value="P:proteolysis"/>
    <property type="evidence" value="ECO:0007669"/>
    <property type="project" value="InterPro"/>
</dbReference>
<dbReference type="SUPFAM" id="SSF53474">
    <property type="entry name" value="alpha/beta-Hydrolases"/>
    <property type="match status" value="1"/>
</dbReference>
<evidence type="ECO:0000313" key="2">
    <source>
        <dbReference type="EMBL" id="ATY62309.1"/>
    </source>
</evidence>
<dbReference type="InterPro" id="IPR001375">
    <property type="entry name" value="Peptidase_S9_cat"/>
</dbReference>
<dbReference type="SUPFAM" id="SSF82171">
    <property type="entry name" value="DPP6 N-terminal domain-like"/>
    <property type="match status" value="1"/>
</dbReference>
<proteinExistence type="predicted"/>
<dbReference type="InterPro" id="IPR029058">
    <property type="entry name" value="AB_hydrolase_fold"/>
</dbReference>
<dbReference type="PANTHER" id="PTHR43056">
    <property type="entry name" value="PEPTIDASE S9 PROLYL OLIGOPEPTIDASE"/>
    <property type="match status" value="1"/>
</dbReference>
<dbReference type="Pfam" id="PF00326">
    <property type="entry name" value="Peptidase_S9"/>
    <property type="match status" value="1"/>
</dbReference>
<dbReference type="Gene3D" id="2.120.10.30">
    <property type="entry name" value="TolB, C-terminal domain"/>
    <property type="match status" value="1"/>
</dbReference>
<protein>
    <submittedName>
        <fullName evidence="2">Dipeptidyl peptidase</fullName>
    </submittedName>
</protein>
<dbReference type="AlphaFoldDB" id="A0A2H4SGS7"/>
<dbReference type="Proteomes" id="UP000323067">
    <property type="component" value="Chromosome vii"/>
</dbReference>
<dbReference type="VEuPathDB" id="FungiDB:A9K55_007463"/>
<evidence type="ECO:0000313" key="3">
    <source>
        <dbReference type="Proteomes" id="UP000323067"/>
    </source>
</evidence>
<sequence>MTVKRVVPHGEWESPISIESVASGARSLSAPRVCSKTGRVFFLEGDGTGRTAIMELTSHGAVDILPKECSVGNTVYEYGVQALQTLPDGRLIFSSKDNTVRILDPSTSKVTTVLQNSPILRHGSFTADKTSSWVLAIQEDHTNNTPYGIENYIAAIHVGTGNVKRVISGADFYFQPRFNDDGTRLVWLEWNHPEMLFDMARLYSADWDGGAAAVRNVTLVAGGNSEGVCEPHWGPDGALYFSQEIGGHRQLLRIGPEGGKPMHIALSGLTSFDLGESSLFEASRTYVALSSRYLLVNAVADGTCRLLGIDLEQETWKHIAHDLDISALGADCMSRIDESSALVVAKGLTTSNSLFKIDIHSRAKNKLLRTAGLSGSDFSAGLLSVPEQITIDSRREPRQTHGFLFMPRNNKFVAKQGTLPPLIIFAHGGPTGMANSGFNLRAQYFTSRGYAFLTVNYVGSTGYGTAYRRYLYGRWGVSDTNDVADFAAHLVETGRVRAGAVGITGGSAGGYNTLQALTRYPTSFAGGVCACGISDLIQFDDHTHKLESDYAAALILPEGTPEEDKVCIYKERSARYHADKIQSPLLLVHGTADSVVPVAQARIIHDIVKKKGGDVKLVEIPDEGHMFSTPDTVRKYLAEEEAWWRKTLLKVDLSI</sequence>
<dbReference type="EMBL" id="CP023324">
    <property type="protein sequence ID" value="ATY62309.1"/>
    <property type="molecule type" value="Genomic_DNA"/>
</dbReference>
<evidence type="ECO:0000259" key="1">
    <source>
        <dbReference type="Pfam" id="PF00326"/>
    </source>
</evidence>
<dbReference type="OrthoDB" id="43744at2759"/>
<dbReference type="PANTHER" id="PTHR43056:SF5">
    <property type="entry name" value="PEPTIDASE S9 PROLYL OLIGOPEPTIDASE CATALYTIC DOMAIN-CONTAINING PROTEIN"/>
    <property type="match status" value="1"/>
</dbReference>
<dbReference type="VEuPathDB" id="FungiDB:CCM_00143"/>
<dbReference type="Gene3D" id="3.40.50.1820">
    <property type="entry name" value="alpha/beta hydrolase"/>
    <property type="match status" value="1"/>
</dbReference>
<feature type="domain" description="Peptidase S9 prolyl oligopeptidase catalytic" evidence="1">
    <location>
        <begin position="438"/>
        <end position="648"/>
    </location>
</feature>
<dbReference type="InterPro" id="IPR050585">
    <property type="entry name" value="Xaa-Pro_dipeptidyl-ppase/CocE"/>
</dbReference>